<accession>A0ABR1Y6C9</accession>
<evidence type="ECO:0000313" key="1">
    <source>
        <dbReference type="EMBL" id="KAK8177015.1"/>
    </source>
</evidence>
<keyword evidence="2" id="KW-1185">Reference proteome</keyword>
<protein>
    <submittedName>
        <fullName evidence="1">Uncharacterized protein</fullName>
    </submittedName>
</protein>
<dbReference type="Proteomes" id="UP001456524">
    <property type="component" value="Unassembled WGS sequence"/>
</dbReference>
<proteinExistence type="predicted"/>
<name>A0ABR1Y6C9_9PEZI</name>
<comment type="caution">
    <text evidence="1">The sequence shown here is derived from an EMBL/GenBank/DDBJ whole genome shotgun (WGS) entry which is preliminary data.</text>
</comment>
<reference evidence="1 2" key="1">
    <citation type="journal article" date="2022" name="G3 (Bethesda)">
        <title>Enemy or ally: a genomic approach to elucidate the lifestyle of Phyllosticta citrichinaensis.</title>
        <authorList>
            <person name="Buijs V.A."/>
            <person name="Groenewald J.Z."/>
            <person name="Haridas S."/>
            <person name="LaButti K.M."/>
            <person name="Lipzen A."/>
            <person name="Martin F.M."/>
            <person name="Barry K."/>
            <person name="Grigoriev I.V."/>
            <person name="Crous P.W."/>
            <person name="Seidl M.F."/>
        </authorList>
    </citation>
    <scope>NUCLEOTIDE SEQUENCE [LARGE SCALE GENOMIC DNA]</scope>
    <source>
        <strain evidence="1 2">CBS 129764</strain>
    </source>
</reference>
<organism evidence="1 2">
    <name type="scientific">Phyllosticta citrichinensis</name>
    <dbReference type="NCBI Taxonomy" id="1130410"/>
    <lineage>
        <taxon>Eukaryota</taxon>
        <taxon>Fungi</taxon>
        <taxon>Dikarya</taxon>
        <taxon>Ascomycota</taxon>
        <taxon>Pezizomycotina</taxon>
        <taxon>Dothideomycetes</taxon>
        <taxon>Dothideomycetes incertae sedis</taxon>
        <taxon>Botryosphaeriales</taxon>
        <taxon>Phyllostictaceae</taxon>
        <taxon>Phyllosticta</taxon>
    </lineage>
</organism>
<dbReference type="EMBL" id="JBBWUH010000001">
    <property type="protein sequence ID" value="KAK8177015.1"/>
    <property type="molecule type" value="Genomic_DNA"/>
</dbReference>
<evidence type="ECO:0000313" key="2">
    <source>
        <dbReference type="Proteomes" id="UP001456524"/>
    </source>
</evidence>
<sequence length="285" mass="29801">MPRLRKLVDLDPALETHAQRFRLVLCRPPRTLTPSHPHTLPLDERPPNAVTTTKAMGLFKRKNKGSGAQKPLVISAPTDFVHVGGHSTMALTARPIVGAETDATLAAPGEGSSLAPKPDSRAAEVSTMDLTALPVVAPPPARKGLVKKFLSVFRGRKAKDETVAPAAATTTTTTTTTGAISPAAAAASAASSSSESAPASRPATPLCVSPVRPSAPVAPRIPALPFAGPVSPRAQALAALSVSRSAEEPTNVVASVEMKREWRETSVMDLLDQDRGLVFMTPKRD</sequence>
<gene>
    <name evidence="1" type="ORF">IWX90DRAFT_482058</name>
</gene>